<dbReference type="OrthoDB" id="9800332at2"/>
<sequence>MKIILVGYMGSGKSSIGQQLATRLNYTFKDLDTAIESSEGANVTTIFSEKGEIYFRKKENTVLKELISSSENIVLATGGGTPCYGNVMELLLSEEDCVTVYLKGSVAVLTDRLFLEKEKRPLISHLETKELLNDFIRKHLFERSYYYNQASLKVDIDDASIEGIVEAILLKLL</sequence>
<dbReference type="InterPro" id="IPR027417">
    <property type="entry name" value="P-loop_NTPase"/>
</dbReference>
<feature type="binding site" evidence="7">
    <location>
        <begin position="10"/>
        <end position="15"/>
    </location>
    <ligand>
        <name>ATP</name>
        <dbReference type="ChEBI" id="CHEBI:30616"/>
    </ligand>
</feature>
<dbReference type="EC" id="2.7.1.71" evidence="7"/>
<dbReference type="GO" id="GO:0005829">
    <property type="term" value="C:cytosol"/>
    <property type="evidence" value="ECO:0007669"/>
    <property type="project" value="TreeGrafter"/>
</dbReference>
<feature type="binding site" evidence="7">
    <location>
        <position position="14"/>
    </location>
    <ligand>
        <name>Mg(2+)</name>
        <dbReference type="ChEBI" id="CHEBI:18420"/>
    </ligand>
</feature>
<evidence type="ECO:0000256" key="4">
    <source>
        <dbReference type="ARBA" id="ARBA00022777"/>
    </source>
</evidence>
<dbReference type="GO" id="GO:0000287">
    <property type="term" value="F:magnesium ion binding"/>
    <property type="evidence" value="ECO:0007669"/>
    <property type="project" value="UniProtKB-UniRule"/>
</dbReference>
<dbReference type="Proteomes" id="UP000199321">
    <property type="component" value="Unassembled WGS sequence"/>
</dbReference>
<keyword evidence="2 7" id="KW-0808">Transferase</keyword>
<comment type="subunit">
    <text evidence="7">Monomer.</text>
</comment>
<evidence type="ECO:0000256" key="7">
    <source>
        <dbReference type="HAMAP-Rule" id="MF_00109"/>
    </source>
</evidence>
<comment type="subcellular location">
    <subcellularLocation>
        <location evidence="7">Cytoplasm</location>
    </subcellularLocation>
</comment>
<keyword evidence="1 7" id="KW-0028">Amino-acid biosynthesis</keyword>
<keyword evidence="6 7" id="KW-0057">Aromatic amino acid biosynthesis</keyword>
<keyword evidence="7" id="KW-0460">Magnesium</keyword>
<evidence type="ECO:0000256" key="1">
    <source>
        <dbReference type="ARBA" id="ARBA00022605"/>
    </source>
</evidence>
<proteinExistence type="inferred from homology"/>
<dbReference type="GO" id="GO:0005524">
    <property type="term" value="F:ATP binding"/>
    <property type="evidence" value="ECO:0007669"/>
    <property type="project" value="UniProtKB-UniRule"/>
</dbReference>
<comment type="function">
    <text evidence="7">Catalyzes the specific phosphorylation of the 3-hydroxyl group of shikimic acid using ATP as a cosubstrate.</text>
</comment>
<keyword evidence="9" id="KW-1185">Reference proteome</keyword>
<evidence type="ECO:0000256" key="5">
    <source>
        <dbReference type="ARBA" id="ARBA00022840"/>
    </source>
</evidence>
<dbReference type="Gene3D" id="3.40.50.300">
    <property type="entry name" value="P-loop containing nucleotide triphosphate hydrolases"/>
    <property type="match status" value="1"/>
</dbReference>
<protein>
    <recommendedName>
        <fullName evidence="7">Shikimate kinase</fullName>
        <shortName evidence="7">SK</shortName>
        <ecNumber evidence="7">2.7.1.71</ecNumber>
    </recommendedName>
</protein>
<dbReference type="GO" id="GO:0008652">
    <property type="term" value="P:amino acid biosynthetic process"/>
    <property type="evidence" value="ECO:0007669"/>
    <property type="project" value="UniProtKB-KW"/>
</dbReference>
<evidence type="ECO:0000313" key="9">
    <source>
        <dbReference type="Proteomes" id="UP000199321"/>
    </source>
</evidence>
<keyword evidence="7" id="KW-0479">Metal-binding</keyword>
<dbReference type="InterPro" id="IPR000623">
    <property type="entry name" value="Shikimate_kinase/TSH1"/>
</dbReference>
<dbReference type="RefSeq" id="WP_093145437.1">
    <property type="nucleotide sequence ID" value="NZ_BMWO01000014.1"/>
</dbReference>
<dbReference type="EMBL" id="FNBA01000011">
    <property type="protein sequence ID" value="SDF23025.1"/>
    <property type="molecule type" value="Genomic_DNA"/>
</dbReference>
<dbReference type="PRINTS" id="PR01100">
    <property type="entry name" value="SHIKIMTKNASE"/>
</dbReference>
<feature type="binding site" evidence="7">
    <location>
        <position position="120"/>
    </location>
    <ligand>
        <name>ATP</name>
        <dbReference type="ChEBI" id="CHEBI:30616"/>
    </ligand>
</feature>
<evidence type="ECO:0000256" key="6">
    <source>
        <dbReference type="ARBA" id="ARBA00023141"/>
    </source>
</evidence>
<dbReference type="PANTHER" id="PTHR21087">
    <property type="entry name" value="SHIKIMATE KINASE"/>
    <property type="match status" value="1"/>
</dbReference>
<comment type="catalytic activity">
    <reaction evidence="7">
        <text>shikimate + ATP = 3-phosphoshikimate + ADP + H(+)</text>
        <dbReference type="Rhea" id="RHEA:13121"/>
        <dbReference type="ChEBI" id="CHEBI:15378"/>
        <dbReference type="ChEBI" id="CHEBI:30616"/>
        <dbReference type="ChEBI" id="CHEBI:36208"/>
        <dbReference type="ChEBI" id="CHEBI:145989"/>
        <dbReference type="ChEBI" id="CHEBI:456216"/>
        <dbReference type="EC" id="2.7.1.71"/>
    </reaction>
</comment>
<dbReference type="PANTHER" id="PTHR21087:SF16">
    <property type="entry name" value="SHIKIMATE KINASE 1, CHLOROPLASTIC"/>
    <property type="match status" value="1"/>
</dbReference>
<evidence type="ECO:0000313" key="8">
    <source>
        <dbReference type="EMBL" id="SDF23025.1"/>
    </source>
</evidence>
<evidence type="ECO:0000256" key="2">
    <source>
        <dbReference type="ARBA" id="ARBA00022679"/>
    </source>
</evidence>
<name>A0A1G7JDQ4_9FLAO</name>
<feature type="binding site" evidence="7">
    <location>
        <position position="79"/>
    </location>
    <ligand>
        <name>substrate</name>
    </ligand>
</feature>
<comment type="caution">
    <text evidence="7">Lacks conserved residue(s) required for the propagation of feature annotation.</text>
</comment>
<dbReference type="STRING" id="227084.SAMN05421855_11116"/>
<accession>A0A1G7JDQ4</accession>
<dbReference type="UniPathway" id="UPA00053">
    <property type="reaction ID" value="UER00088"/>
</dbReference>
<keyword evidence="5 7" id="KW-0067">ATP-binding</keyword>
<feature type="binding site" evidence="7">
    <location>
        <position position="56"/>
    </location>
    <ligand>
        <name>substrate</name>
    </ligand>
</feature>
<organism evidence="8 9">
    <name type="scientific">Ulvibacter litoralis</name>
    <dbReference type="NCBI Taxonomy" id="227084"/>
    <lineage>
        <taxon>Bacteria</taxon>
        <taxon>Pseudomonadati</taxon>
        <taxon>Bacteroidota</taxon>
        <taxon>Flavobacteriia</taxon>
        <taxon>Flavobacteriales</taxon>
        <taxon>Flavobacteriaceae</taxon>
        <taxon>Ulvibacter</taxon>
    </lineage>
</organism>
<dbReference type="GO" id="GO:0009073">
    <property type="term" value="P:aromatic amino acid family biosynthetic process"/>
    <property type="evidence" value="ECO:0007669"/>
    <property type="project" value="UniProtKB-KW"/>
</dbReference>
<keyword evidence="4 7" id="KW-0418">Kinase</keyword>
<dbReference type="Pfam" id="PF01202">
    <property type="entry name" value="SKI"/>
    <property type="match status" value="1"/>
</dbReference>
<feature type="binding site" evidence="7">
    <location>
        <position position="143"/>
    </location>
    <ligand>
        <name>substrate</name>
    </ligand>
</feature>
<comment type="pathway">
    <text evidence="7">Metabolic intermediate biosynthesis; chorismate biosynthesis; chorismate from D-erythrose 4-phosphate and phosphoenolpyruvate: step 5/7.</text>
</comment>
<evidence type="ECO:0000256" key="3">
    <source>
        <dbReference type="ARBA" id="ARBA00022741"/>
    </source>
</evidence>
<keyword evidence="3 7" id="KW-0547">Nucleotide-binding</keyword>
<keyword evidence="7" id="KW-0963">Cytoplasm</keyword>
<dbReference type="SUPFAM" id="SSF52540">
    <property type="entry name" value="P-loop containing nucleoside triphosphate hydrolases"/>
    <property type="match status" value="1"/>
</dbReference>
<dbReference type="AlphaFoldDB" id="A0A1G7JDQ4"/>
<comment type="similarity">
    <text evidence="7">Belongs to the shikimate kinase family.</text>
</comment>
<comment type="cofactor">
    <cofactor evidence="7">
        <name>Mg(2+)</name>
        <dbReference type="ChEBI" id="CHEBI:18420"/>
    </cofactor>
    <text evidence="7">Binds 1 Mg(2+) ion per subunit.</text>
</comment>
<reference evidence="8 9" key="1">
    <citation type="submission" date="2016-10" db="EMBL/GenBank/DDBJ databases">
        <authorList>
            <person name="de Groot N.N."/>
        </authorList>
    </citation>
    <scope>NUCLEOTIDE SEQUENCE [LARGE SCALE GENOMIC DNA]</scope>
    <source>
        <strain evidence="8 9">DSM 16195</strain>
    </source>
</reference>
<feature type="binding site" evidence="7">
    <location>
        <position position="32"/>
    </location>
    <ligand>
        <name>substrate</name>
    </ligand>
</feature>
<dbReference type="CDD" id="cd00464">
    <property type="entry name" value="SK"/>
    <property type="match status" value="1"/>
</dbReference>
<dbReference type="InterPro" id="IPR031322">
    <property type="entry name" value="Shikimate/glucono_kinase"/>
</dbReference>
<dbReference type="GO" id="GO:0009423">
    <property type="term" value="P:chorismate biosynthetic process"/>
    <property type="evidence" value="ECO:0007669"/>
    <property type="project" value="UniProtKB-UniRule"/>
</dbReference>
<dbReference type="GO" id="GO:0004765">
    <property type="term" value="F:shikimate kinase activity"/>
    <property type="evidence" value="ECO:0007669"/>
    <property type="project" value="UniProtKB-UniRule"/>
</dbReference>
<gene>
    <name evidence="7" type="primary">aroK</name>
    <name evidence="8" type="ORF">SAMN05421855_11116</name>
</gene>
<dbReference type="HAMAP" id="MF_00109">
    <property type="entry name" value="Shikimate_kinase"/>
    <property type="match status" value="1"/>
</dbReference>